<evidence type="ECO:0000313" key="1">
    <source>
        <dbReference type="EMBL" id="GMS78280.1"/>
    </source>
</evidence>
<comment type="caution">
    <text evidence="1">The sequence shown here is derived from an EMBL/GenBank/DDBJ whole genome shotgun (WGS) entry which is preliminary data.</text>
</comment>
<keyword evidence="2" id="KW-1185">Reference proteome</keyword>
<name>A0AAV5S8C6_9BILA</name>
<dbReference type="EMBL" id="BTSX01000001">
    <property type="protein sequence ID" value="GMS78280.1"/>
    <property type="molecule type" value="Genomic_DNA"/>
</dbReference>
<protein>
    <submittedName>
        <fullName evidence="1">Uncharacterized protein</fullName>
    </submittedName>
</protein>
<feature type="non-terminal residue" evidence="1">
    <location>
        <position position="99"/>
    </location>
</feature>
<reference evidence="1" key="1">
    <citation type="submission" date="2023-10" db="EMBL/GenBank/DDBJ databases">
        <title>Genome assembly of Pristionchus species.</title>
        <authorList>
            <person name="Yoshida K."/>
            <person name="Sommer R.J."/>
        </authorList>
    </citation>
    <scope>NUCLEOTIDE SEQUENCE</scope>
    <source>
        <strain evidence="1">RS0144</strain>
    </source>
</reference>
<organism evidence="1 2">
    <name type="scientific">Pristionchus entomophagus</name>
    <dbReference type="NCBI Taxonomy" id="358040"/>
    <lineage>
        <taxon>Eukaryota</taxon>
        <taxon>Metazoa</taxon>
        <taxon>Ecdysozoa</taxon>
        <taxon>Nematoda</taxon>
        <taxon>Chromadorea</taxon>
        <taxon>Rhabditida</taxon>
        <taxon>Rhabditina</taxon>
        <taxon>Diplogasteromorpha</taxon>
        <taxon>Diplogasteroidea</taxon>
        <taxon>Neodiplogasteridae</taxon>
        <taxon>Pristionchus</taxon>
    </lineage>
</organism>
<evidence type="ECO:0000313" key="2">
    <source>
        <dbReference type="Proteomes" id="UP001432027"/>
    </source>
</evidence>
<dbReference type="Proteomes" id="UP001432027">
    <property type="component" value="Unassembled WGS sequence"/>
</dbReference>
<proteinExistence type="predicted"/>
<accession>A0AAV5S8C6</accession>
<sequence>HLLQTCTSADGLTYKYKRDAYEPPIVHVYRVCDDPDRDGIHLDVDNLNHWKPLCVPRGKVIVSTSNERIATPSVVKLSENVLHVKGLNDDTDSICARDS</sequence>
<gene>
    <name evidence="1" type="ORF">PENTCL1PPCAC_455</name>
</gene>
<feature type="non-terminal residue" evidence="1">
    <location>
        <position position="1"/>
    </location>
</feature>
<dbReference type="AlphaFoldDB" id="A0AAV5S8C6"/>